<protein>
    <submittedName>
        <fullName evidence="2">Uncharacterized protein</fullName>
    </submittedName>
</protein>
<keyword evidence="3" id="KW-1185">Reference proteome</keyword>
<comment type="caution">
    <text evidence="2">The sequence shown here is derived from an EMBL/GenBank/DDBJ whole genome shotgun (WGS) entry which is preliminary data.</text>
</comment>
<evidence type="ECO:0000313" key="3">
    <source>
        <dbReference type="Proteomes" id="UP000765509"/>
    </source>
</evidence>
<dbReference type="AlphaFoldDB" id="A0A9Q3HXK9"/>
<gene>
    <name evidence="2" type="ORF">O181_058379</name>
</gene>
<organism evidence="2 3">
    <name type="scientific">Austropuccinia psidii MF-1</name>
    <dbReference type="NCBI Taxonomy" id="1389203"/>
    <lineage>
        <taxon>Eukaryota</taxon>
        <taxon>Fungi</taxon>
        <taxon>Dikarya</taxon>
        <taxon>Basidiomycota</taxon>
        <taxon>Pucciniomycotina</taxon>
        <taxon>Pucciniomycetes</taxon>
        <taxon>Pucciniales</taxon>
        <taxon>Sphaerophragmiaceae</taxon>
        <taxon>Austropuccinia</taxon>
    </lineage>
</organism>
<evidence type="ECO:0000313" key="2">
    <source>
        <dbReference type="EMBL" id="MBW0518664.1"/>
    </source>
</evidence>
<feature type="region of interest" description="Disordered" evidence="1">
    <location>
        <begin position="1"/>
        <end position="68"/>
    </location>
</feature>
<sequence>MELTIIQSKNQKDKGMAQQKEGGKQRRSPSGFYQKASSQPTSPGRKKKQEKELEETILPQLQDTQNPKRCHGKFFKHGQKFDGIKEQRGTENETTIFTKAVILSPDFVNNLSEIENSILPLKEIKNSLL</sequence>
<dbReference type="Proteomes" id="UP000765509">
    <property type="component" value="Unassembled WGS sequence"/>
</dbReference>
<reference evidence="2" key="1">
    <citation type="submission" date="2021-03" db="EMBL/GenBank/DDBJ databases">
        <title>Draft genome sequence of rust myrtle Austropuccinia psidii MF-1, a brazilian biotype.</title>
        <authorList>
            <person name="Quecine M.C."/>
            <person name="Pachon D.M.R."/>
            <person name="Bonatelli M.L."/>
            <person name="Correr F.H."/>
            <person name="Franceschini L.M."/>
            <person name="Leite T.F."/>
            <person name="Margarido G.R.A."/>
            <person name="Almeida C.A."/>
            <person name="Ferrarezi J.A."/>
            <person name="Labate C.A."/>
        </authorList>
    </citation>
    <scope>NUCLEOTIDE SEQUENCE</scope>
    <source>
        <strain evidence="2">MF-1</strain>
    </source>
</reference>
<accession>A0A9Q3HXK9</accession>
<dbReference type="EMBL" id="AVOT02026787">
    <property type="protein sequence ID" value="MBW0518664.1"/>
    <property type="molecule type" value="Genomic_DNA"/>
</dbReference>
<evidence type="ECO:0000256" key="1">
    <source>
        <dbReference type="SAM" id="MobiDB-lite"/>
    </source>
</evidence>
<name>A0A9Q3HXK9_9BASI</name>
<proteinExistence type="predicted"/>